<accession>A0A918XVU5</accession>
<dbReference type="Gene3D" id="3.20.20.450">
    <property type="entry name" value="EAL domain"/>
    <property type="match status" value="1"/>
</dbReference>
<dbReference type="Proteomes" id="UP000630353">
    <property type="component" value="Unassembled WGS sequence"/>
</dbReference>
<dbReference type="CDD" id="cd01948">
    <property type="entry name" value="EAL"/>
    <property type="match status" value="1"/>
</dbReference>
<feature type="region of interest" description="Disordered" evidence="1">
    <location>
        <begin position="347"/>
        <end position="366"/>
    </location>
</feature>
<protein>
    <recommendedName>
        <fullName evidence="2">EAL domain-containing protein</fullName>
    </recommendedName>
</protein>
<evidence type="ECO:0000259" key="2">
    <source>
        <dbReference type="PROSITE" id="PS50883"/>
    </source>
</evidence>
<dbReference type="EMBL" id="BMZS01000010">
    <property type="protein sequence ID" value="GHD58409.1"/>
    <property type="molecule type" value="Genomic_DNA"/>
</dbReference>
<dbReference type="InterPro" id="IPR001633">
    <property type="entry name" value="EAL_dom"/>
</dbReference>
<reference evidence="3" key="2">
    <citation type="submission" date="2020-09" db="EMBL/GenBank/DDBJ databases">
        <authorList>
            <person name="Sun Q."/>
            <person name="Kim S."/>
        </authorList>
    </citation>
    <scope>NUCLEOTIDE SEQUENCE</scope>
    <source>
        <strain evidence="3">KCTC 42651</strain>
    </source>
</reference>
<organism evidence="3 4">
    <name type="scientific">Thalassobaculum fulvum</name>
    <dbReference type="NCBI Taxonomy" id="1633335"/>
    <lineage>
        <taxon>Bacteria</taxon>
        <taxon>Pseudomonadati</taxon>
        <taxon>Pseudomonadota</taxon>
        <taxon>Alphaproteobacteria</taxon>
        <taxon>Rhodospirillales</taxon>
        <taxon>Thalassobaculaceae</taxon>
        <taxon>Thalassobaculum</taxon>
    </lineage>
</organism>
<evidence type="ECO:0000313" key="3">
    <source>
        <dbReference type="EMBL" id="GHD58409.1"/>
    </source>
</evidence>
<dbReference type="Pfam" id="PF00563">
    <property type="entry name" value="EAL"/>
    <property type="match status" value="1"/>
</dbReference>
<feature type="domain" description="EAL" evidence="2">
    <location>
        <begin position="105"/>
        <end position="359"/>
    </location>
</feature>
<gene>
    <name evidence="3" type="ORF">GCM10017083_41330</name>
</gene>
<dbReference type="GO" id="GO:0071111">
    <property type="term" value="F:cyclic-guanylate-specific phosphodiesterase activity"/>
    <property type="evidence" value="ECO:0007669"/>
    <property type="project" value="InterPro"/>
</dbReference>
<dbReference type="SUPFAM" id="SSF141868">
    <property type="entry name" value="EAL domain-like"/>
    <property type="match status" value="1"/>
</dbReference>
<reference evidence="3" key="1">
    <citation type="journal article" date="2014" name="Int. J. Syst. Evol. Microbiol.">
        <title>Complete genome sequence of Corynebacterium casei LMG S-19264T (=DSM 44701T), isolated from a smear-ripened cheese.</title>
        <authorList>
            <consortium name="US DOE Joint Genome Institute (JGI-PGF)"/>
            <person name="Walter F."/>
            <person name="Albersmeier A."/>
            <person name="Kalinowski J."/>
            <person name="Ruckert C."/>
        </authorList>
    </citation>
    <scope>NUCLEOTIDE SEQUENCE</scope>
    <source>
        <strain evidence="3">KCTC 42651</strain>
    </source>
</reference>
<dbReference type="PANTHER" id="PTHR33121">
    <property type="entry name" value="CYCLIC DI-GMP PHOSPHODIESTERASE PDEF"/>
    <property type="match status" value="1"/>
</dbReference>
<comment type="caution">
    <text evidence="3">The sequence shown here is derived from an EMBL/GenBank/DDBJ whole genome shotgun (WGS) entry which is preliminary data.</text>
</comment>
<evidence type="ECO:0000256" key="1">
    <source>
        <dbReference type="SAM" id="MobiDB-lite"/>
    </source>
</evidence>
<dbReference type="RefSeq" id="WP_189993166.1">
    <property type="nucleotide sequence ID" value="NZ_BMZS01000010.1"/>
</dbReference>
<evidence type="ECO:0000313" key="4">
    <source>
        <dbReference type="Proteomes" id="UP000630353"/>
    </source>
</evidence>
<dbReference type="PROSITE" id="PS50883">
    <property type="entry name" value="EAL"/>
    <property type="match status" value="1"/>
</dbReference>
<dbReference type="InterPro" id="IPR035919">
    <property type="entry name" value="EAL_sf"/>
</dbReference>
<sequence length="366" mass="39890">MRCADCESVDGLLHDSNALWFGMPSGESFRRLLDLCSSQGTKADAVGESAVLVRLARSEVDRFVTALYGELKGPELAGARVVVTGGREPGPADLARVMSGEVFVNRFKAEWIVEALEAGRYTTWFQPIVSAADPDPTRPYAREGLFRMRDKDGTLIPPGHVFGVAQDAGLLFSLDLVARRSAVETAARAGVRSKVFVNFNPSSVYDPAYCLRTTAAGIEELGLRPEDVVFELTETHRAHDKAHLKGILAFYRKAGFAVALDDVGAGWSGLTMLHELRPDYAKIDMDLIRGIQDDPFKQTIVHHLVSIAREHGIRTIAEGIETEGEADWLRGEGVDFLQGYLYGRPAPLEAPAGRASKPDRSGPISP</sequence>
<dbReference type="InterPro" id="IPR050706">
    <property type="entry name" value="Cyclic-di-GMP_PDE-like"/>
</dbReference>
<name>A0A918XVU5_9PROT</name>
<dbReference type="SMART" id="SM00052">
    <property type="entry name" value="EAL"/>
    <property type="match status" value="1"/>
</dbReference>
<dbReference type="AlphaFoldDB" id="A0A918XVU5"/>
<dbReference type="PANTHER" id="PTHR33121:SF15">
    <property type="entry name" value="BLUE LIGHT- AND TEMPERATURE-REGULATED ANTIREPRESSOR BLUF"/>
    <property type="match status" value="1"/>
</dbReference>
<keyword evidence="4" id="KW-1185">Reference proteome</keyword>
<proteinExistence type="predicted"/>